<comment type="caution">
    <text evidence="8">Lacks conserved residue(s) required for the propagation of feature annotation.</text>
</comment>
<evidence type="ECO:0000256" key="4">
    <source>
        <dbReference type="ARBA" id="ARBA00022753"/>
    </source>
</evidence>
<dbReference type="PROSITE" id="PS51407">
    <property type="entry name" value="LAMP_3"/>
    <property type="match status" value="1"/>
</dbReference>
<evidence type="ECO:0000256" key="5">
    <source>
        <dbReference type="ARBA" id="ARBA00022989"/>
    </source>
</evidence>
<evidence type="ECO:0000256" key="7">
    <source>
        <dbReference type="ARBA" id="ARBA00023180"/>
    </source>
</evidence>
<keyword evidence="7" id="KW-0325">Glycoprotein</keyword>
<dbReference type="Proteomes" id="UP000472264">
    <property type="component" value="Chromosome 18"/>
</dbReference>
<keyword evidence="4" id="KW-0967">Endosome</keyword>
<dbReference type="GO" id="GO:0005886">
    <property type="term" value="C:plasma membrane"/>
    <property type="evidence" value="ECO:0007669"/>
    <property type="project" value="TreeGrafter"/>
</dbReference>
<reference evidence="13" key="2">
    <citation type="submission" date="2025-08" db="UniProtKB">
        <authorList>
            <consortium name="Ensembl"/>
        </authorList>
    </citation>
    <scope>IDENTIFICATION</scope>
</reference>
<dbReference type="Pfam" id="PF01299">
    <property type="entry name" value="Lamp2-like_luminal"/>
    <property type="match status" value="1"/>
</dbReference>
<feature type="compositionally biased region" description="Low complexity" evidence="9">
    <location>
        <begin position="43"/>
        <end position="116"/>
    </location>
</feature>
<dbReference type="FunCoup" id="A0A665VAF3">
    <property type="interactions" value="317"/>
</dbReference>
<accession>A0A665VAF3</accession>
<reference evidence="13" key="3">
    <citation type="submission" date="2025-09" db="UniProtKB">
        <authorList>
            <consortium name="Ensembl"/>
        </authorList>
    </citation>
    <scope>IDENTIFICATION</scope>
</reference>
<keyword evidence="3" id="KW-0732">Signal</keyword>
<dbReference type="InterPro" id="IPR002000">
    <property type="entry name" value="Lysosome-assoc_membr_glycop"/>
</dbReference>
<feature type="region of interest" description="Disordered" evidence="9">
    <location>
        <begin position="33"/>
        <end position="124"/>
    </location>
</feature>
<feature type="disulfide bond" evidence="8">
    <location>
        <begin position="248"/>
        <end position="285"/>
    </location>
</feature>
<dbReference type="Pfam" id="PF21222">
    <property type="entry name" value="Lamp2_2nd"/>
    <property type="match status" value="1"/>
</dbReference>
<dbReference type="GO" id="GO:0005765">
    <property type="term" value="C:lysosomal membrane"/>
    <property type="evidence" value="ECO:0007669"/>
    <property type="project" value="UniProtKB-SubCell"/>
</dbReference>
<keyword evidence="8" id="KW-0458">Lysosome</keyword>
<evidence type="ECO:0000256" key="6">
    <source>
        <dbReference type="ARBA" id="ARBA00023136"/>
    </source>
</evidence>
<proteinExistence type="inferred from homology"/>
<evidence type="ECO:0000256" key="9">
    <source>
        <dbReference type="SAM" id="MobiDB-lite"/>
    </source>
</evidence>
<dbReference type="Ensembl" id="ENSENLT00000029575.1">
    <property type="protein sequence ID" value="ENSENLP00000028713.1"/>
    <property type="gene ID" value="ENSENLG00000012820.1"/>
</dbReference>
<comment type="similarity">
    <text evidence="8">Belongs to the LAMP family.</text>
</comment>
<dbReference type="GO" id="GO:0072594">
    <property type="term" value="P:establishment of protein localization to organelle"/>
    <property type="evidence" value="ECO:0007669"/>
    <property type="project" value="TreeGrafter"/>
</dbReference>
<dbReference type="PANTHER" id="PTHR11506">
    <property type="entry name" value="LYSOSOME-ASSOCIATED MEMBRANE GLYCOPROTEIN"/>
    <property type="match status" value="1"/>
</dbReference>
<name>A0A665VAF3_ECHNA</name>
<gene>
    <name evidence="13" type="primary">LOC115059011</name>
</gene>
<dbReference type="InterPro" id="IPR048524">
    <property type="entry name" value="Lamp2-like_TM"/>
</dbReference>
<organism evidence="13 14">
    <name type="scientific">Echeneis naucrates</name>
    <name type="common">Live sharksucker</name>
    <dbReference type="NCBI Taxonomy" id="173247"/>
    <lineage>
        <taxon>Eukaryota</taxon>
        <taxon>Metazoa</taxon>
        <taxon>Chordata</taxon>
        <taxon>Craniata</taxon>
        <taxon>Vertebrata</taxon>
        <taxon>Euteleostomi</taxon>
        <taxon>Actinopterygii</taxon>
        <taxon>Neopterygii</taxon>
        <taxon>Teleostei</taxon>
        <taxon>Neoteleostei</taxon>
        <taxon>Acanthomorphata</taxon>
        <taxon>Carangaria</taxon>
        <taxon>Carangiformes</taxon>
        <taxon>Echeneidae</taxon>
        <taxon>Echeneis</taxon>
    </lineage>
</organism>
<protein>
    <submittedName>
        <fullName evidence="13">Uncharacterized protein</fullName>
    </submittedName>
</protein>
<dbReference type="AlphaFoldDB" id="A0A665VAF3"/>
<dbReference type="InterPro" id="IPR048528">
    <property type="entry name" value="Lamp2-like_luminal"/>
</dbReference>
<sequence length="328" mass="35866">MKLEGCINMGINCFVPSCLFKVLSLAEEKPSATMSSAKQFDVSPSSTTSQPKTTTAMANTTTTTSKTTTTTPKTTTTTPKTTTTTPKTTTTTPKTTTTTPKTTTTTPKTTTTTPKTTDPPPPTRVFVGSYNLTEKKVVCLRANMALEIQLSAAKVNGSFIVQPNETKTEGSCGETKANLTLVFKEGFITFIYNKHFDYQISVADNTAYVDALSFKLSYSFAKGARQEYRADNKSLHLFAAKVSHCYSCSGEMLYMGNGLYLNVTKNRMQAFNLTKSYDFGQPDMCLADNTDYRVSPFGVGVTLLVLIVIVVLAYLVSRRKRTDGYQTL</sequence>
<evidence type="ECO:0000313" key="14">
    <source>
        <dbReference type="Proteomes" id="UP000472264"/>
    </source>
</evidence>
<evidence type="ECO:0000259" key="11">
    <source>
        <dbReference type="Pfam" id="PF01299"/>
    </source>
</evidence>
<evidence type="ECO:0000256" key="2">
    <source>
        <dbReference type="ARBA" id="ARBA00022692"/>
    </source>
</evidence>
<feature type="transmembrane region" description="Helical" evidence="10">
    <location>
        <begin position="294"/>
        <end position="316"/>
    </location>
</feature>
<reference evidence="13" key="1">
    <citation type="submission" date="2021-04" db="EMBL/GenBank/DDBJ databases">
        <authorList>
            <consortium name="Wellcome Sanger Institute Data Sharing"/>
        </authorList>
    </citation>
    <scope>NUCLEOTIDE SEQUENCE [LARGE SCALE GENOMIC DNA]</scope>
</reference>
<evidence type="ECO:0000256" key="10">
    <source>
        <dbReference type="SAM" id="Phobius"/>
    </source>
</evidence>
<keyword evidence="5 10" id="KW-1133">Transmembrane helix</keyword>
<dbReference type="Gene3D" id="2.40.160.110">
    <property type="match status" value="1"/>
</dbReference>
<dbReference type="PANTHER" id="PTHR11506:SF2">
    <property type="entry name" value="MACROSIALIN"/>
    <property type="match status" value="1"/>
</dbReference>
<comment type="subcellular location">
    <subcellularLocation>
        <location evidence="1">Endosome membrane</location>
        <topology evidence="1">Single-pass type I membrane protein</topology>
    </subcellularLocation>
    <subcellularLocation>
        <location evidence="8">Lysosome membrane</location>
        <topology evidence="8">Single-pass type I membrane protein</topology>
    </subcellularLocation>
</comment>
<keyword evidence="6 8" id="KW-0472">Membrane</keyword>
<dbReference type="InParanoid" id="A0A665VAF3"/>
<keyword evidence="2 8" id="KW-0812">Transmembrane</keyword>
<evidence type="ECO:0000256" key="8">
    <source>
        <dbReference type="PROSITE-ProRule" id="PRU00740"/>
    </source>
</evidence>
<evidence type="ECO:0000313" key="13">
    <source>
        <dbReference type="Ensembl" id="ENSENLP00000028713.1"/>
    </source>
</evidence>
<dbReference type="PRINTS" id="PR00336">
    <property type="entry name" value="LYSASSOCTDMP"/>
</dbReference>
<keyword evidence="8" id="KW-1015">Disulfide bond</keyword>
<evidence type="ECO:0000256" key="3">
    <source>
        <dbReference type="ARBA" id="ARBA00022729"/>
    </source>
</evidence>
<feature type="domain" description="Lysosome-associated membrane glycoprotein 2-like luminal" evidence="11">
    <location>
        <begin position="127"/>
        <end position="273"/>
    </location>
</feature>
<feature type="domain" description="Lysosome-associated membrane glycoprotein 2-like transmembrane" evidence="12">
    <location>
        <begin position="296"/>
        <end position="326"/>
    </location>
</feature>
<dbReference type="GO" id="GO:0031902">
    <property type="term" value="C:late endosome membrane"/>
    <property type="evidence" value="ECO:0007669"/>
    <property type="project" value="TreeGrafter"/>
</dbReference>
<evidence type="ECO:0000259" key="12">
    <source>
        <dbReference type="Pfam" id="PF21222"/>
    </source>
</evidence>
<dbReference type="OMA" id="EYSSAYM"/>
<evidence type="ECO:0000256" key="1">
    <source>
        <dbReference type="ARBA" id="ARBA00004530"/>
    </source>
</evidence>
<keyword evidence="14" id="KW-1185">Reference proteome</keyword>